<organism evidence="4 5">
    <name type="scientific">Strongylocentrotus purpuratus</name>
    <name type="common">Purple sea urchin</name>
    <dbReference type="NCBI Taxonomy" id="7668"/>
    <lineage>
        <taxon>Eukaryota</taxon>
        <taxon>Metazoa</taxon>
        <taxon>Echinodermata</taxon>
        <taxon>Eleutherozoa</taxon>
        <taxon>Echinozoa</taxon>
        <taxon>Echinoidea</taxon>
        <taxon>Euechinoidea</taxon>
        <taxon>Echinacea</taxon>
        <taxon>Camarodonta</taxon>
        <taxon>Echinidea</taxon>
        <taxon>Strongylocentrotidae</taxon>
        <taxon>Strongylocentrotus</taxon>
    </lineage>
</organism>
<evidence type="ECO:0000259" key="3">
    <source>
        <dbReference type="SMART" id="SM01117"/>
    </source>
</evidence>
<dbReference type="PANTHER" id="PTHR10281">
    <property type="entry name" value="MEMBRANE-ASSOCIATED PROGESTERONE RECEPTOR COMPONENT-RELATED"/>
    <property type="match status" value="1"/>
</dbReference>
<dbReference type="SUPFAM" id="SSF55856">
    <property type="entry name" value="Cytochrome b5-like heme/steroid binding domain"/>
    <property type="match status" value="1"/>
</dbReference>
<dbReference type="KEGG" id="spu:578050"/>
<dbReference type="FunCoup" id="A0A7M7NL31">
    <property type="interactions" value="1875"/>
</dbReference>
<dbReference type="RefSeq" id="XP_783332.1">
    <property type="nucleotide sequence ID" value="XM_778239.4"/>
</dbReference>
<dbReference type="InterPro" id="IPR036400">
    <property type="entry name" value="Cyt_B5-like_heme/steroid_sf"/>
</dbReference>
<dbReference type="GeneID" id="115918492"/>
<dbReference type="Gene3D" id="3.10.120.10">
    <property type="entry name" value="Cytochrome b5-like heme/steroid binding domain"/>
    <property type="match status" value="1"/>
</dbReference>
<dbReference type="RefSeq" id="XP_030836360.1">
    <property type="nucleotide sequence ID" value="XM_030980500.1"/>
</dbReference>
<evidence type="ECO:0000313" key="4">
    <source>
        <dbReference type="EnsemblMetazoa" id="XP_030836360"/>
    </source>
</evidence>
<dbReference type="OrthoDB" id="547796at2759"/>
<name>A0A7M7NL31_STRPU</name>
<protein>
    <recommendedName>
        <fullName evidence="3">Cytochrome b5 heme-binding domain-containing protein</fullName>
    </recommendedName>
</protein>
<sequence length="173" mass="19936">MALEELMRELFLNPINLGLLSVCGYLLYKIVRGNRTPPEPPQPPRLPKMKRKDFQVSELTEYDGIKNEGRILVAVNGKVFDVSRGRKFYGPEGPYGVFAGHDASRALATFSLEKETLKDEFDELSDLTSEQMDSVREWEMQFMEKYDYIGKLLKPNEEPTDYSDEEEADKKDN</sequence>
<dbReference type="FunFam" id="3.10.120.10:FF:000003">
    <property type="entry name" value="membrane-associated progesterone receptor component 1"/>
    <property type="match status" value="1"/>
</dbReference>
<evidence type="ECO:0000313" key="5">
    <source>
        <dbReference type="Proteomes" id="UP000007110"/>
    </source>
</evidence>
<dbReference type="InterPro" id="IPR001199">
    <property type="entry name" value="Cyt_B5-like_heme/steroid-bd"/>
</dbReference>
<dbReference type="GO" id="GO:0016020">
    <property type="term" value="C:membrane"/>
    <property type="evidence" value="ECO:0000318"/>
    <property type="project" value="GO_Central"/>
</dbReference>
<dbReference type="Proteomes" id="UP000007110">
    <property type="component" value="Unassembled WGS sequence"/>
</dbReference>
<evidence type="ECO:0000256" key="2">
    <source>
        <dbReference type="SAM" id="MobiDB-lite"/>
    </source>
</evidence>
<evidence type="ECO:0000256" key="1">
    <source>
        <dbReference type="ARBA" id="ARBA00038357"/>
    </source>
</evidence>
<dbReference type="Pfam" id="PF00173">
    <property type="entry name" value="Cyt-b5"/>
    <property type="match status" value="1"/>
</dbReference>
<reference evidence="4" key="2">
    <citation type="submission" date="2021-01" db="UniProtKB">
        <authorList>
            <consortium name="EnsemblMetazoa"/>
        </authorList>
    </citation>
    <scope>IDENTIFICATION</scope>
</reference>
<dbReference type="GO" id="GO:0012505">
    <property type="term" value="C:endomembrane system"/>
    <property type="evidence" value="ECO:0000318"/>
    <property type="project" value="GO_Central"/>
</dbReference>
<keyword evidence="5" id="KW-1185">Reference proteome</keyword>
<proteinExistence type="inferred from homology"/>
<accession>A0A7M7NL31</accession>
<dbReference type="PANTHER" id="PTHR10281:SF106">
    <property type="entry name" value="IP06960P-RELATED"/>
    <property type="match status" value="1"/>
</dbReference>
<dbReference type="AlphaFoldDB" id="A0A7M7NL31"/>
<feature type="region of interest" description="Disordered" evidence="2">
    <location>
        <begin position="154"/>
        <end position="173"/>
    </location>
</feature>
<feature type="domain" description="Cytochrome b5 heme-binding" evidence="3">
    <location>
        <begin position="54"/>
        <end position="153"/>
    </location>
</feature>
<dbReference type="EnsemblMetazoa" id="XM_778239">
    <property type="protein sequence ID" value="XP_783332"/>
    <property type="gene ID" value="LOC578050"/>
</dbReference>
<reference evidence="5" key="1">
    <citation type="submission" date="2015-02" db="EMBL/GenBank/DDBJ databases">
        <title>Genome sequencing for Strongylocentrotus purpuratus.</title>
        <authorList>
            <person name="Murali S."/>
            <person name="Liu Y."/>
            <person name="Vee V."/>
            <person name="English A."/>
            <person name="Wang M."/>
            <person name="Skinner E."/>
            <person name="Han Y."/>
            <person name="Muzny D.M."/>
            <person name="Worley K.C."/>
            <person name="Gibbs R.A."/>
        </authorList>
    </citation>
    <scope>NUCLEOTIDE SEQUENCE</scope>
</reference>
<dbReference type="KEGG" id="spu:115918492"/>
<comment type="similarity">
    <text evidence="1">Belongs to the cytochrome b5 family. MAPR subfamily.</text>
</comment>
<dbReference type="InParanoid" id="A0A7M7NL31"/>
<dbReference type="OMA" id="QNTIEAD"/>
<dbReference type="EnsemblMetazoa" id="XM_030980500">
    <property type="protein sequence ID" value="XP_030836360"/>
    <property type="gene ID" value="LOC115918492"/>
</dbReference>
<feature type="compositionally biased region" description="Acidic residues" evidence="2">
    <location>
        <begin position="158"/>
        <end position="167"/>
    </location>
</feature>
<dbReference type="GeneID" id="578050"/>
<dbReference type="GO" id="GO:0005783">
    <property type="term" value="C:endoplasmic reticulum"/>
    <property type="evidence" value="ECO:0000318"/>
    <property type="project" value="GO_Central"/>
</dbReference>
<dbReference type="SMART" id="SM01117">
    <property type="entry name" value="Cyt-b5"/>
    <property type="match status" value="1"/>
</dbReference>
<dbReference type="InterPro" id="IPR050577">
    <property type="entry name" value="MAPR/NEUFC/NENF-like"/>
</dbReference>